<dbReference type="PANTHER" id="PTHR35711">
    <property type="entry name" value="EXPRESSED PROTEIN"/>
    <property type="match status" value="1"/>
</dbReference>
<dbReference type="SMART" id="SM00739">
    <property type="entry name" value="KOW"/>
    <property type="match status" value="5"/>
</dbReference>
<dbReference type="InParanoid" id="B8CEM9"/>
<feature type="domain" description="KOW" evidence="2">
    <location>
        <begin position="252"/>
        <end position="279"/>
    </location>
</feature>
<feature type="domain" description="KOW" evidence="2">
    <location>
        <begin position="115"/>
        <end position="142"/>
    </location>
</feature>
<dbReference type="InterPro" id="IPR005824">
    <property type="entry name" value="KOW"/>
</dbReference>
<feature type="domain" description="KOW" evidence="2">
    <location>
        <begin position="315"/>
        <end position="342"/>
    </location>
</feature>
<dbReference type="RefSeq" id="XP_002294570.1">
    <property type="nucleotide sequence ID" value="XM_002294534.1"/>
</dbReference>
<feature type="compositionally biased region" description="Polar residues" evidence="1">
    <location>
        <begin position="101"/>
        <end position="111"/>
    </location>
</feature>
<feature type="compositionally biased region" description="Basic and acidic residues" evidence="1">
    <location>
        <begin position="420"/>
        <end position="429"/>
    </location>
</feature>
<evidence type="ECO:0000313" key="4">
    <source>
        <dbReference type="Proteomes" id="UP000001449"/>
    </source>
</evidence>
<reference evidence="3 4" key="1">
    <citation type="journal article" date="2004" name="Science">
        <title>The genome of the diatom Thalassiosira pseudonana: ecology, evolution, and metabolism.</title>
        <authorList>
            <person name="Armbrust E.V."/>
            <person name="Berges J.A."/>
            <person name="Bowler C."/>
            <person name="Green B.R."/>
            <person name="Martinez D."/>
            <person name="Putnam N.H."/>
            <person name="Zhou S."/>
            <person name="Allen A.E."/>
            <person name="Apt K.E."/>
            <person name="Bechner M."/>
            <person name="Brzezinski M.A."/>
            <person name="Chaal B.K."/>
            <person name="Chiovitti A."/>
            <person name="Davis A.K."/>
            <person name="Demarest M.S."/>
            <person name="Detter J.C."/>
            <person name="Glavina T."/>
            <person name="Goodstein D."/>
            <person name="Hadi M.Z."/>
            <person name="Hellsten U."/>
            <person name="Hildebrand M."/>
            <person name="Jenkins B.D."/>
            <person name="Jurka J."/>
            <person name="Kapitonov V.V."/>
            <person name="Kroger N."/>
            <person name="Lau W.W."/>
            <person name="Lane T.W."/>
            <person name="Larimer F.W."/>
            <person name="Lippmeier J.C."/>
            <person name="Lucas S."/>
            <person name="Medina M."/>
            <person name="Montsant A."/>
            <person name="Obornik M."/>
            <person name="Parker M.S."/>
            <person name="Palenik B."/>
            <person name="Pazour G.J."/>
            <person name="Richardson P.M."/>
            <person name="Rynearson T.A."/>
            <person name="Saito M.A."/>
            <person name="Schwartz D.C."/>
            <person name="Thamatrakoln K."/>
            <person name="Valentin K."/>
            <person name="Vardi A."/>
            <person name="Wilkerson F.P."/>
            <person name="Rokhsar D.S."/>
        </authorList>
    </citation>
    <scope>NUCLEOTIDE SEQUENCE [LARGE SCALE GENOMIC DNA]</scope>
    <source>
        <strain evidence="3 4">CCMP1335</strain>
    </source>
</reference>
<feature type="compositionally biased region" description="Basic residues" evidence="1">
    <location>
        <begin position="1"/>
        <end position="16"/>
    </location>
</feature>
<feature type="compositionally biased region" description="Basic and acidic residues" evidence="1">
    <location>
        <begin position="396"/>
        <end position="412"/>
    </location>
</feature>
<feature type="domain" description="KOW" evidence="2">
    <location>
        <begin position="186"/>
        <end position="213"/>
    </location>
</feature>
<dbReference type="EMBL" id="CM000652">
    <property type="protein sequence ID" value="EED87930.1"/>
    <property type="molecule type" value="Genomic_DNA"/>
</dbReference>
<feature type="domain" description="KOW" evidence="2">
    <location>
        <begin position="700"/>
        <end position="727"/>
    </location>
</feature>
<feature type="compositionally biased region" description="Acidic residues" evidence="1">
    <location>
        <begin position="68"/>
        <end position="80"/>
    </location>
</feature>
<feature type="compositionally biased region" description="Acidic residues" evidence="1">
    <location>
        <begin position="375"/>
        <end position="395"/>
    </location>
</feature>
<name>B8CEM9_THAPS</name>
<dbReference type="AlphaFoldDB" id="B8CEM9"/>
<dbReference type="PANTHER" id="PTHR35711:SF1">
    <property type="entry name" value="ECTODERMAL, ISOFORM F"/>
    <property type="match status" value="1"/>
</dbReference>
<evidence type="ECO:0000313" key="3">
    <source>
        <dbReference type="EMBL" id="EED87930.1"/>
    </source>
</evidence>
<feature type="compositionally biased region" description="Polar residues" evidence="1">
    <location>
        <begin position="31"/>
        <end position="40"/>
    </location>
</feature>
<feature type="region of interest" description="Disordered" evidence="1">
    <location>
        <begin position="1"/>
        <end position="111"/>
    </location>
</feature>
<organism evidence="3 4">
    <name type="scientific">Thalassiosira pseudonana</name>
    <name type="common">Marine diatom</name>
    <name type="synonym">Cyclotella nana</name>
    <dbReference type="NCBI Taxonomy" id="35128"/>
    <lineage>
        <taxon>Eukaryota</taxon>
        <taxon>Sar</taxon>
        <taxon>Stramenopiles</taxon>
        <taxon>Ochrophyta</taxon>
        <taxon>Bacillariophyta</taxon>
        <taxon>Coscinodiscophyceae</taxon>
        <taxon>Thalassiosirophycidae</taxon>
        <taxon>Thalassiosirales</taxon>
        <taxon>Thalassiosiraceae</taxon>
        <taxon>Thalassiosira</taxon>
    </lineage>
</organism>
<dbReference type="Proteomes" id="UP000001449">
    <property type="component" value="Chromosome 20"/>
</dbReference>
<dbReference type="PaxDb" id="35128-Thaps25603"/>
<dbReference type="KEGG" id="tps:THAPSDRAFT_25603"/>
<evidence type="ECO:0000259" key="2">
    <source>
        <dbReference type="SMART" id="SM00739"/>
    </source>
</evidence>
<protein>
    <recommendedName>
        <fullName evidence="2">KOW domain-containing protein</fullName>
    </recommendedName>
</protein>
<accession>B8CEM9</accession>
<proteinExistence type="predicted"/>
<evidence type="ECO:0000256" key="1">
    <source>
        <dbReference type="SAM" id="MobiDB-lite"/>
    </source>
</evidence>
<feature type="compositionally biased region" description="Acidic residues" evidence="1">
    <location>
        <begin position="46"/>
        <end position="58"/>
    </location>
</feature>
<dbReference type="HOGENOM" id="CLU_325053_0_0_1"/>
<feature type="compositionally biased region" description="Acidic residues" evidence="1">
    <location>
        <begin position="430"/>
        <end position="443"/>
    </location>
</feature>
<keyword evidence="4" id="KW-1185">Reference proteome</keyword>
<dbReference type="GeneID" id="7443337"/>
<feature type="region of interest" description="Disordered" evidence="1">
    <location>
        <begin position="369"/>
        <end position="485"/>
    </location>
</feature>
<sequence length="888" mass="97716">MARTVKAARGRKRRKSNNNNSKRPQNRRIHSNSYLSSSVVKTEDGVSSDDDNDDDDAKDDSSFSDASSSDEEDDDDDDDDTEKKPSSSSNKRPRKNYKAARTSTNINMGNNVDRNKLLNAKVRVTLGTFKGEVGRIKKVNASGWCYLSGNGVIDAPVRFGDVEVIEYEDESVPQKEETVMKRGSPSSLVDATVRVIGGKYEGVEGVVEDVNARGWFSIGDRKFRVGDVEVISYPTTTTADGDATVAEVDAQDKYMGALVRITTGPFEGMEGTIKERTDQTFFKLREIPGKIVSFDDVKLIHLAKKRGRPAHDLKRRYADATVRVTKGEHEGVECKVLSVITGKWYFTDNPNIGGAHKASTFQVVRYADGSKPSDDELADVASDSEEDEKMDDVDDSRDGLRRSSRDSAKTAQDDSNSEGSEERVKKEYVSDDGDDNEEADADDVGAASAEKKRSPPNRGQAGSPKHKVEKDDDGNESADDKKPSSASALIGLTASCTKGMYKGLTARIVRVFERGWWELDHPDITSKVNSCNCCFINDEHFDKEKVEEYYMSRSSLSRMPLIINPREEVTGDAGVAETAMDEDGSNDSDNEMLATSASKRCASAANERLEPDRFKQKIAETDFTGAVEKSVDMLSLRNRGMSERQTSVTWGAQSVASFAVPNVPAEHFLRLHSMMYRAGRSGSDVRVSSSVVPQSRVRQSTQSGTRVSVTGGEYQGLTGVVQSCLPGGWYIVSKLFRRDKMDLDAVIKSENLKIVGSVEHEELLPVGIEDTNKARSLFSIHLKAAKLRLEVLNEEREKILMNEAPNTGSSEKKRLRKIEFEIKKTKSKIVAFELVVKNRDADNASPAEALGVENSDDAEASPAEELTVPNTLNASIKGPGTYFPFGRN</sequence>
<gene>
    <name evidence="3" type="ORF">THAPSDRAFT_25603</name>
</gene>
<reference evidence="3 4" key="2">
    <citation type="journal article" date="2008" name="Nature">
        <title>The Phaeodactylum genome reveals the evolutionary history of diatom genomes.</title>
        <authorList>
            <person name="Bowler C."/>
            <person name="Allen A.E."/>
            <person name="Badger J.H."/>
            <person name="Grimwood J."/>
            <person name="Jabbari K."/>
            <person name="Kuo A."/>
            <person name="Maheswari U."/>
            <person name="Martens C."/>
            <person name="Maumus F."/>
            <person name="Otillar R.P."/>
            <person name="Rayko E."/>
            <person name="Salamov A."/>
            <person name="Vandepoele K."/>
            <person name="Beszteri B."/>
            <person name="Gruber A."/>
            <person name="Heijde M."/>
            <person name="Katinka M."/>
            <person name="Mock T."/>
            <person name="Valentin K."/>
            <person name="Verret F."/>
            <person name="Berges J.A."/>
            <person name="Brownlee C."/>
            <person name="Cadoret J.P."/>
            <person name="Chiovitti A."/>
            <person name="Choi C.J."/>
            <person name="Coesel S."/>
            <person name="De Martino A."/>
            <person name="Detter J.C."/>
            <person name="Durkin C."/>
            <person name="Falciatore A."/>
            <person name="Fournet J."/>
            <person name="Haruta M."/>
            <person name="Huysman M.J."/>
            <person name="Jenkins B.D."/>
            <person name="Jiroutova K."/>
            <person name="Jorgensen R.E."/>
            <person name="Joubert Y."/>
            <person name="Kaplan A."/>
            <person name="Kroger N."/>
            <person name="Kroth P.G."/>
            <person name="La Roche J."/>
            <person name="Lindquist E."/>
            <person name="Lommer M."/>
            <person name="Martin-Jezequel V."/>
            <person name="Lopez P.J."/>
            <person name="Lucas S."/>
            <person name="Mangogna M."/>
            <person name="McGinnis K."/>
            <person name="Medlin L.K."/>
            <person name="Montsant A."/>
            <person name="Oudot-Le Secq M.P."/>
            <person name="Napoli C."/>
            <person name="Obornik M."/>
            <person name="Parker M.S."/>
            <person name="Petit J.L."/>
            <person name="Porcel B.M."/>
            <person name="Poulsen N."/>
            <person name="Robison M."/>
            <person name="Rychlewski L."/>
            <person name="Rynearson T.A."/>
            <person name="Schmutz J."/>
            <person name="Shapiro H."/>
            <person name="Siaut M."/>
            <person name="Stanley M."/>
            <person name="Sussman M.R."/>
            <person name="Taylor A.R."/>
            <person name="Vardi A."/>
            <person name="von Dassow P."/>
            <person name="Vyverman W."/>
            <person name="Willis A."/>
            <person name="Wyrwicz L.S."/>
            <person name="Rokhsar D.S."/>
            <person name="Weissenbach J."/>
            <person name="Armbrust E.V."/>
            <person name="Green B.R."/>
            <person name="Van de Peer Y."/>
            <person name="Grigoriev I.V."/>
        </authorList>
    </citation>
    <scope>NUCLEOTIDE SEQUENCE [LARGE SCALE GENOMIC DNA]</scope>
    <source>
        <strain evidence="3 4">CCMP1335</strain>
    </source>
</reference>